<dbReference type="InterPro" id="IPR021858">
    <property type="entry name" value="Fun_TF"/>
</dbReference>
<dbReference type="PROSITE" id="PS50048">
    <property type="entry name" value="ZN2_CY6_FUNGAL_2"/>
    <property type="match status" value="1"/>
</dbReference>
<dbReference type="Pfam" id="PF00172">
    <property type="entry name" value="Zn_clus"/>
    <property type="match status" value="1"/>
</dbReference>
<keyword evidence="5" id="KW-1185">Reference proteome</keyword>
<dbReference type="InterPro" id="IPR001138">
    <property type="entry name" value="Zn2Cys6_DnaBD"/>
</dbReference>
<dbReference type="OrthoDB" id="5229455at2759"/>
<evidence type="ECO:0000313" key="4">
    <source>
        <dbReference type="EMBL" id="KAH6900770.1"/>
    </source>
</evidence>
<evidence type="ECO:0000313" key="5">
    <source>
        <dbReference type="Proteomes" id="UP000777438"/>
    </source>
</evidence>
<dbReference type="Proteomes" id="UP000777438">
    <property type="component" value="Unassembled WGS sequence"/>
</dbReference>
<dbReference type="CDD" id="cd00067">
    <property type="entry name" value="GAL4"/>
    <property type="match status" value="1"/>
</dbReference>
<dbReference type="SUPFAM" id="SSF57701">
    <property type="entry name" value="Zn2/Cys6 DNA-binding domain"/>
    <property type="match status" value="1"/>
</dbReference>
<dbReference type="Gene3D" id="4.10.240.10">
    <property type="entry name" value="Zn(2)-C6 fungal-type DNA-binding domain"/>
    <property type="match status" value="1"/>
</dbReference>
<gene>
    <name evidence="4" type="ORF">B0T10DRAFT_36911</name>
</gene>
<feature type="domain" description="Zn(2)-C6 fungal-type" evidence="3">
    <location>
        <begin position="38"/>
        <end position="68"/>
    </location>
</feature>
<evidence type="ECO:0000256" key="2">
    <source>
        <dbReference type="SAM" id="MobiDB-lite"/>
    </source>
</evidence>
<dbReference type="GO" id="GO:0001228">
    <property type="term" value="F:DNA-binding transcription activator activity, RNA polymerase II-specific"/>
    <property type="evidence" value="ECO:0007669"/>
    <property type="project" value="TreeGrafter"/>
</dbReference>
<sequence length="462" mass="51225">MLDPASSGSPAGFNTASSALTTKRRPIPRKGHTKSRAGCLVCKKRKVKCDEATPNCGPCGRLGYECEYQQTQSLTSPGSSTTTVSRPLRTTPAMFDADDLNFFRHFLFEAYPSLPIDGFAAWQDASRLSHEYEFLLHAMLGLGASHLSLLSPADYGKSALKHRVTAIQSLNEHLSKPNLSQADSDAAFGAMLALTFQAAYMADGLVDFFTMVRGCFLIGNHLIPDMDRSIFKSLARVAYVNKVREIVQYSTSDHFLDSIIAEEFCNSTRQLEPLCKSVPELEYVAHMQRIAQLAATDPAESFRELSFFYDGLGDLSSQDFASFIDPENHVSQLVIMHMLVLDYVMSRKTILVEPFTTSGRPGSTKGHDTRKGMSKIWIEQMLVRLPLDLHKYAEWPVSFVRGLSYSFKKDDEVWRPFLLSNGQATLTSNHGTVSMVEELHDSSMSGFIDQPNASVLKDPGAS</sequence>
<organism evidence="4 5">
    <name type="scientific">Thelonectria olida</name>
    <dbReference type="NCBI Taxonomy" id="1576542"/>
    <lineage>
        <taxon>Eukaryota</taxon>
        <taxon>Fungi</taxon>
        <taxon>Dikarya</taxon>
        <taxon>Ascomycota</taxon>
        <taxon>Pezizomycotina</taxon>
        <taxon>Sordariomycetes</taxon>
        <taxon>Hypocreomycetidae</taxon>
        <taxon>Hypocreales</taxon>
        <taxon>Nectriaceae</taxon>
        <taxon>Thelonectria</taxon>
    </lineage>
</organism>
<dbReference type="SMART" id="SM00066">
    <property type="entry name" value="GAL4"/>
    <property type="match status" value="1"/>
</dbReference>
<proteinExistence type="predicted"/>
<evidence type="ECO:0000259" key="3">
    <source>
        <dbReference type="PROSITE" id="PS50048"/>
    </source>
</evidence>
<reference evidence="4 5" key="1">
    <citation type="journal article" date="2021" name="Nat. Commun.">
        <title>Genetic determinants of endophytism in the Arabidopsis root mycobiome.</title>
        <authorList>
            <person name="Mesny F."/>
            <person name="Miyauchi S."/>
            <person name="Thiergart T."/>
            <person name="Pickel B."/>
            <person name="Atanasova L."/>
            <person name="Karlsson M."/>
            <person name="Huettel B."/>
            <person name="Barry K.W."/>
            <person name="Haridas S."/>
            <person name="Chen C."/>
            <person name="Bauer D."/>
            <person name="Andreopoulos W."/>
            <person name="Pangilinan J."/>
            <person name="LaButti K."/>
            <person name="Riley R."/>
            <person name="Lipzen A."/>
            <person name="Clum A."/>
            <person name="Drula E."/>
            <person name="Henrissat B."/>
            <person name="Kohler A."/>
            <person name="Grigoriev I.V."/>
            <person name="Martin F.M."/>
            <person name="Hacquard S."/>
        </authorList>
    </citation>
    <scope>NUCLEOTIDE SEQUENCE [LARGE SCALE GENOMIC DNA]</scope>
    <source>
        <strain evidence="4 5">MPI-CAGE-CH-0241</strain>
    </source>
</reference>
<protein>
    <recommendedName>
        <fullName evidence="3">Zn(2)-C6 fungal-type domain-containing protein</fullName>
    </recommendedName>
</protein>
<keyword evidence="1" id="KW-0539">Nucleus</keyword>
<feature type="region of interest" description="Disordered" evidence="2">
    <location>
        <begin position="1"/>
        <end position="33"/>
    </location>
</feature>
<dbReference type="EMBL" id="JAGPYM010000001">
    <property type="protein sequence ID" value="KAH6900770.1"/>
    <property type="molecule type" value="Genomic_DNA"/>
</dbReference>
<dbReference type="Pfam" id="PF11951">
    <property type="entry name" value="Fungal_trans_2"/>
    <property type="match status" value="1"/>
</dbReference>
<dbReference type="AlphaFoldDB" id="A0A9P9AXG7"/>
<comment type="caution">
    <text evidence="4">The sequence shown here is derived from an EMBL/GenBank/DDBJ whole genome shotgun (WGS) entry which is preliminary data.</text>
</comment>
<dbReference type="PANTHER" id="PTHR47784">
    <property type="entry name" value="STEROL UPTAKE CONTROL PROTEIN 2"/>
    <property type="match status" value="1"/>
</dbReference>
<evidence type="ECO:0000256" key="1">
    <source>
        <dbReference type="ARBA" id="ARBA00023242"/>
    </source>
</evidence>
<name>A0A9P9AXG7_9HYPO</name>
<dbReference type="InterPro" id="IPR036864">
    <property type="entry name" value="Zn2-C6_fun-type_DNA-bd_sf"/>
</dbReference>
<accession>A0A9P9AXG7</accession>
<feature type="compositionally biased region" description="Polar residues" evidence="2">
    <location>
        <begin position="1"/>
        <end position="21"/>
    </location>
</feature>
<feature type="compositionally biased region" description="Basic residues" evidence="2">
    <location>
        <begin position="22"/>
        <end position="33"/>
    </location>
</feature>
<dbReference type="PANTHER" id="PTHR47784:SF7">
    <property type="entry name" value="ZN(II)2CYS6 TRANSCRIPTION FACTOR (EUROFUNG)"/>
    <property type="match status" value="1"/>
</dbReference>
<dbReference type="PROSITE" id="PS00463">
    <property type="entry name" value="ZN2_CY6_FUNGAL_1"/>
    <property type="match status" value="1"/>
</dbReference>
<dbReference type="InterPro" id="IPR053157">
    <property type="entry name" value="Sterol_Uptake_Regulator"/>
</dbReference>
<dbReference type="GO" id="GO:0008270">
    <property type="term" value="F:zinc ion binding"/>
    <property type="evidence" value="ECO:0007669"/>
    <property type="project" value="InterPro"/>
</dbReference>